<keyword evidence="5" id="KW-1185">Reference proteome</keyword>
<dbReference type="FunFam" id="2.60.120.1440:FF:000001">
    <property type="entry name" value="Putative anti-sigma factor"/>
    <property type="match status" value="1"/>
</dbReference>
<dbReference type="InterPro" id="IPR006860">
    <property type="entry name" value="FecR"/>
</dbReference>
<dbReference type="Gene3D" id="2.60.120.1440">
    <property type="match status" value="1"/>
</dbReference>
<accession>A0A4R6WGD3</accession>
<dbReference type="EMBL" id="SNYV01000011">
    <property type="protein sequence ID" value="TDQ79203.1"/>
    <property type="molecule type" value="Genomic_DNA"/>
</dbReference>
<dbReference type="OrthoDB" id="649666at2"/>
<dbReference type="Gene3D" id="3.55.50.30">
    <property type="match status" value="1"/>
</dbReference>
<feature type="domain" description="Protein FecR C-terminal" evidence="3">
    <location>
        <begin position="311"/>
        <end position="375"/>
    </location>
</feature>
<comment type="caution">
    <text evidence="4">The sequence shown here is derived from an EMBL/GenBank/DDBJ whole genome shotgun (WGS) entry which is preliminary data.</text>
</comment>
<organism evidence="4 5">
    <name type="scientific">Sphingobacterium yanglingense</name>
    <dbReference type="NCBI Taxonomy" id="1437280"/>
    <lineage>
        <taxon>Bacteria</taxon>
        <taxon>Pseudomonadati</taxon>
        <taxon>Bacteroidota</taxon>
        <taxon>Sphingobacteriia</taxon>
        <taxon>Sphingobacteriales</taxon>
        <taxon>Sphingobacteriaceae</taxon>
        <taxon>Sphingobacterium</taxon>
    </lineage>
</organism>
<dbReference type="InterPro" id="IPR012373">
    <property type="entry name" value="Ferrdict_sens_TM"/>
</dbReference>
<evidence type="ECO:0000256" key="1">
    <source>
        <dbReference type="SAM" id="Phobius"/>
    </source>
</evidence>
<dbReference type="PANTHER" id="PTHR30273:SF2">
    <property type="entry name" value="PROTEIN FECR"/>
    <property type="match status" value="1"/>
</dbReference>
<keyword evidence="1" id="KW-0472">Membrane</keyword>
<dbReference type="Pfam" id="PF04773">
    <property type="entry name" value="FecR"/>
    <property type="match status" value="1"/>
</dbReference>
<evidence type="ECO:0000313" key="5">
    <source>
        <dbReference type="Proteomes" id="UP000295292"/>
    </source>
</evidence>
<gene>
    <name evidence="4" type="ORF">CLV99_0635</name>
</gene>
<name>A0A4R6WGD3_9SPHI</name>
<dbReference type="PANTHER" id="PTHR30273">
    <property type="entry name" value="PERIPLASMIC SIGNAL SENSOR AND SIGMA FACTOR ACTIVATOR FECR-RELATED"/>
    <property type="match status" value="1"/>
</dbReference>
<dbReference type="RefSeq" id="WP_133583007.1">
    <property type="nucleotide sequence ID" value="NZ_SNYV01000011.1"/>
</dbReference>
<dbReference type="GO" id="GO:0016989">
    <property type="term" value="F:sigma factor antagonist activity"/>
    <property type="evidence" value="ECO:0007669"/>
    <property type="project" value="TreeGrafter"/>
</dbReference>
<proteinExistence type="predicted"/>
<feature type="domain" description="FecR protein" evidence="2">
    <location>
        <begin position="172"/>
        <end position="264"/>
    </location>
</feature>
<dbReference type="Proteomes" id="UP000295292">
    <property type="component" value="Unassembled WGS sequence"/>
</dbReference>
<dbReference type="Pfam" id="PF16344">
    <property type="entry name" value="FecR_C"/>
    <property type="match status" value="1"/>
</dbReference>
<feature type="transmembrane region" description="Helical" evidence="1">
    <location>
        <begin position="84"/>
        <end position="103"/>
    </location>
</feature>
<sequence>MQEIIYELIIKEKYGSLSVEDSAVLLSWRQESLANEQAYQSLYGTLDDYTLVDRYQSIDLDHAWAKVDQRISEQPQKSRSLYRYWVRYAAALLLFFSIGLYWYTARQERAIDTSVIGSLDDVVPGGNKALITFSNGEQILLDSTQSRLETIDGTYRYGDGREVTNSEVQFATVSTPIGSTYEVTLPDGTKAWLNASSSIHYPTRFTGQERAIETTGEVYLEVAADKKHPFIVHSANQRLQVLGTAFNIRSYSDAIVTTLVHGKVSLSGQHTHKTVSLQPGQQAILSEKQIAISEVNASDYTVWIKGVILNRDASLVDICQELERWYGVKFVFPKGFKNEERVMLSIDRKERLSTVLSSLEKAYFVRFEIKGKEVRVN</sequence>
<dbReference type="AlphaFoldDB" id="A0A4R6WGD3"/>
<dbReference type="PIRSF" id="PIRSF018266">
    <property type="entry name" value="FecR"/>
    <property type="match status" value="1"/>
</dbReference>
<keyword evidence="1" id="KW-1133">Transmembrane helix</keyword>
<evidence type="ECO:0000259" key="3">
    <source>
        <dbReference type="Pfam" id="PF16344"/>
    </source>
</evidence>
<dbReference type="InterPro" id="IPR032508">
    <property type="entry name" value="FecR_C"/>
</dbReference>
<reference evidence="4 5" key="1">
    <citation type="submission" date="2019-03" db="EMBL/GenBank/DDBJ databases">
        <title>Genomic Encyclopedia of Archaeal and Bacterial Type Strains, Phase II (KMG-II): from individual species to whole genera.</title>
        <authorList>
            <person name="Goeker M."/>
        </authorList>
    </citation>
    <scope>NUCLEOTIDE SEQUENCE [LARGE SCALE GENOMIC DNA]</scope>
    <source>
        <strain evidence="4 5">DSM 28353</strain>
    </source>
</reference>
<evidence type="ECO:0000259" key="2">
    <source>
        <dbReference type="Pfam" id="PF04773"/>
    </source>
</evidence>
<protein>
    <submittedName>
        <fullName evidence="4">FecR family protein</fullName>
    </submittedName>
</protein>
<keyword evidence="1" id="KW-0812">Transmembrane</keyword>
<evidence type="ECO:0000313" key="4">
    <source>
        <dbReference type="EMBL" id="TDQ79203.1"/>
    </source>
</evidence>